<protein>
    <recommendedName>
        <fullName evidence="3">Prolamin-like domain-containing protein</fullName>
    </recommendedName>
</protein>
<organism evidence="4 5">
    <name type="scientific">Microthlaspi erraticum</name>
    <dbReference type="NCBI Taxonomy" id="1685480"/>
    <lineage>
        <taxon>Eukaryota</taxon>
        <taxon>Viridiplantae</taxon>
        <taxon>Streptophyta</taxon>
        <taxon>Embryophyta</taxon>
        <taxon>Tracheophyta</taxon>
        <taxon>Spermatophyta</taxon>
        <taxon>Magnoliopsida</taxon>
        <taxon>eudicotyledons</taxon>
        <taxon>Gunneridae</taxon>
        <taxon>Pentapetalae</taxon>
        <taxon>rosids</taxon>
        <taxon>malvids</taxon>
        <taxon>Brassicales</taxon>
        <taxon>Brassicaceae</taxon>
        <taxon>Coluteocarpeae</taxon>
        <taxon>Microthlaspi</taxon>
    </lineage>
</organism>
<feature type="domain" description="Prolamin-like" evidence="3">
    <location>
        <begin position="191"/>
        <end position="246"/>
    </location>
</feature>
<evidence type="ECO:0000259" key="3">
    <source>
        <dbReference type="Pfam" id="PF05617"/>
    </source>
</evidence>
<dbReference type="InterPro" id="IPR008502">
    <property type="entry name" value="Prolamin-like"/>
</dbReference>
<gene>
    <name evidence="4" type="ORF">MERR_LOCUS11702</name>
</gene>
<dbReference type="Proteomes" id="UP000467841">
    <property type="component" value="Unassembled WGS sequence"/>
</dbReference>
<feature type="chain" id="PRO_5025387335" description="Prolamin-like domain-containing protein" evidence="2">
    <location>
        <begin position="27"/>
        <end position="253"/>
    </location>
</feature>
<name>A0A6D2I780_9BRAS</name>
<evidence type="ECO:0000256" key="2">
    <source>
        <dbReference type="SAM" id="SignalP"/>
    </source>
</evidence>
<dbReference type="OrthoDB" id="1110656at2759"/>
<dbReference type="EMBL" id="CACVBM020000888">
    <property type="protein sequence ID" value="CAA7024467.1"/>
    <property type="molecule type" value="Genomic_DNA"/>
</dbReference>
<keyword evidence="5" id="KW-1185">Reference proteome</keyword>
<keyword evidence="1 2" id="KW-0732">Signal</keyword>
<reference evidence="4" key="1">
    <citation type="submission" date="2020-01" db="EMBL/GenBank/DDBJ databases">
        <authorList>
            <person name="Mishra B."/>
        </authorList>
    </citation>
    <scope>NUCLEOTIDE SEQUENCE [LARGE SCALE GENOMIC DNA]</scope>
</reference>
<dbReference type="PANTHER" id="PTHR34785">
    <property type="entry name" value="ECA1 GAMETOGENESIS RELATED FAMILY PROTEIN-RELATED"/>
    <property type="match status" value="1"/>
</dbReference>
<evidence type="ECO:0000256" key="1">
    <source>
        <dbReference type="ARBA" id="ARBA00022729"/>
    </source>
</evidence>
<evidence type="ECO:0000313" key="5">
    <source>
        <dbReference type="Proteomes" id="UP000467841"/>
    </source>
</evidence>
<accession>A0A6D2I780</accession>
<evidence type="ECO:0000313" key="4">
    <source>
        <dbReference type="EMBL" id="CAA7024467.1"/>
    </source>
</evidence>
<dbReference type="PANTHER" id="PTHR34785:SF3">
    <property type="entry name" value="ECA1 GAMETOGENESIS RELATED FAMILY PROTEIN-RELATED"/>
    <property type="match status" value="1"/>
</dbReference>
<dbReference type="Pfam" id="PF05617">
    <property type="entry name" value="Prolamin_like"/>
    <property type="match status" value="1"/>
</dbReference>
<sequence>MKSFILTTLLLVALLCLISLPISTFGLPKIPWPKPSELAVGHPNHEGSGRLGVSKVGWACTSVTDPNAPPSPPGLLPELPNIPGLPSLPELPNIPGPNIPGLPSLPGLPGLPGLPSLPDLPYIPYLPRLPPLPGLPPFPDLPRLPPLPPLPGLPALPGLPGLPPLPPFQPVVLSQSVEMQKCLTKDDGSKTTDKCFSQIFSSWAEKDFALDKECCEIIVKMDKKCNSHVHTLFKSRFFVPLLQYSCHIKHTKH</sequence>
<comment type="caution">
    <text evidence="4">The sequence shown here is derived from an EMBL/GenBank/DDBJ whole genome shotgun (WGS) entry which is preliminary data.</text>
</comment>
<feature type="signal peptide" evidence="2">
    <location>
        <begin position="1"/>
        <end position="26"/>
    </location>
</feature>
<proteinExistence type="predicted"/>
<dbReference type="AlphaFoldDB" id="A0A6D2I780"/>